<protein>
    <recommendedName>
        <fullName evidence="3">DUF930 domain-containing protein</fullName>
    </recommendedName>
</protein>
<evidence type="ECO:0008006" key="3">
    <source>
        <dbReference type="Google" id="ProtNLM"/>
    </source>
</evidence>
<evidence type="ECO:0000313" key="1">
    <source>
        <dbReference type="EMBL" id="PZQ78953.1"/>
    </source>
</evidence>
<gene>
    <name evidence="1" type="ORF">DI549_21465</name>
</gene>
<accession>A0A2W5SHA0</accession>
<dbReference type="InterPro" id="IPR009273">
    <property type="entry name" value="DUF930"/>
</dbReference>
<proteinExistence type="predicted"/>
<dbReference type="Proteomes" id="UP000248887">
    <property type="component" value="Unassembled WGS sequence"/>
</dbReference>
<comment type="caution">
    <text evidence="1">The sequence shown here is derived from an EMBL/GenBank/DDBJ whole genome shotgun (WGS) entry which is preliminary data.</text>
</comment>
<dbReference type="Pfam" id="PF06059">
    <property type="entry name" value="DUF930"/>
    <property type="match status" value="1"/>
</dbReference>
<name>A0A2W5SHA0_ANCNO</name>
<dbReference type="AlphaFoldDB" id="A0A2W5SHA0"/>
<reference evidence="1 2" key="1">
    <citation type="submission" date="2017-08" db="EMBL/GenBank/DDBJ databases">
        <title>Infants hospitalized years apart are colonized by the same room-sourced microbial strains.</title>
        <authorList>
            <person name="Brooks B."/>
            <person name="Olm M.R."/>
            <person name="Firek B.A."/>
            <person name="Baker R."/>
            <person name="Thomas B.C."/>
            <person name="Morowitz M.J."/>
            <person name="Banfield J.F."/>
        </authorList>
    </citation>
    <scope>NUCLEOTIDE SEQUENCE [LARGE SCALE GENOMIC DNA]</scope>
    <source>
        <strain evidence="1">S2_005_001_R2_27</strain>
    </source>
</reference>
<organism evidence="1 2">
    <name type="scientific">Ancylobacter novellus</name>
    <name type="common">Thiobacillus novellus</name>
    <dbReference type="NCBI Taxonomy" id="921"/>
    <lineage>
        <taxon>Bacteria</taxon>
        <taxon>Pseudomonadati</taxon>
        <taxon>Pseudomonadota</taxon>
        <taxon>Alphaproteobacteria</taxon>
        <taxon>Hyphomicrobiales</taxon>
        <taxon>Xanthobacteraceae</taxon>
        <taxon>Ancylobacter</taxon>
    </lineage>
</organism>
<evidence type="ECO:0000313" key="2">
    <source>
        <dbReference type="Proteomes" id="UP000248887"/>
    </source>
</evidence>
<dbReference type="EMBL" id="QFQD01000110">
    <property type="protein sequence ID" value="PZQ78953.1"/>
    <property type="molecule type" value="Genomic_DNA"/>
</dbReference>
<sequence length="127" mass="14588">MVRPSQMLSEQALRKPGSRGLRQQLGRLVEEDRVAQLCNLEAMEQIHVWRRDLQPDRLVDYARSDTRMQDHTLIAQGGAFRSARNWYEVSYRCELDAGLAKVVGFAFRVGAAIPREDWAADNLPARY</sequence>